<evidence type="ECO:0008006" key="3">
    <source>
        <dbReference type="Google" id="ProtNLM"/>
    </source>
</evidence>
<accession>A0A5K6CSU6</accession>
<dbReference type="KEGG" id="abb:ABBFA_02486"/>
<reference evidence="1 2" key="1">
    <citation type="journal article" date="2008" name="J. Bacteriol.">
        <title>Comparative genome sequence analysis of multidrug-resistant Acinetobacter baumannii.</title>
        <authorList>
            <person name="Adams M.D."/>
            <person name="Goglin K."/>
            <person name="Molyneaux N."/>
            <person name="Hujer K.M."/>
            <person name="Lavender H."/>
            <person name="Jamison J.J."/>
            <person name="MacDonald I.J."/>
            <person name="Martin K.M."/>
            <person name="Russo T."/>
            <person name="Campagnari A.A."/>
            <person name="Hujer A.M."/>
            <person name="Bonomo R.A."/>
            <person name="Gill S.R."/>
        </authorList>
    </citation>
    <scope>NUCLEOTIDE SEQUENCE [LARGE SCALE GENOMIC DNA]</scope>
    <source>
        <strain evidence="1 2">AB307-0294</strain>
    </source>
</reference>
<evidence type="ECO:0000313" key="2">
    <source>
        <dbReference type="Proteomes" id="UP000006924"/>
    </source>
</evidence>
<dbReference type="SUPFAM" id="SSF103642">
    <property type="entry name" value="Sec-C motif"/>
    <property type="match status" value="1"/>
</dbReference>
<dbReference type="Proteomes" id="UP000006924">
    <property type="component" value="Chromosome"/>
</dbReference>
<sequence>MTKPIVPLTPCIESESVKALLKKISSDSMPFYVSCQPNQSDIENECFPLVDKYIQAHGGERINGWALWEQPNLYIEAEFHAIWKSPEGNYLDLNPRQHTTVNILFLPQLDLTYEGFQRNNIRLPLTNNKSVHDFLKFKDYEFEFNNRGNRKGMHGEVYITDPAEIREYDNLMRTLLRLGIEINQLIKPLTNYDPCICGSGKKAKWCHKLK</sequence>
<dbReference type="AlphaFoldDB" id="A0A5K6CSU6"/>
<gene>
    <name evidence="1" type="ORF">ABBFA_02486</name>
</gene>
<organism evidence="1 2">
    <name type="scientific">Acinetobacter baumannii (strain AB307-0294)</name>
    <dbReference type="NCBI Taxonomy" id="557600"/>
    <lineage>
        <taxon>Bacteria</taxon>
        <taxon>Pseudomonadati</taxon>
        <taxon>Pseudomonadota</taxon>
        <taxon>Gammaproteobacteria</taxon>
        <taxon>Moraxellales</taxon>
        <taxon>Moraxellaceae</taxon>
        <taxon>Acinetobacter</taxon>
        <taxon>Acinetobacter calcoaceticus/baumannii complex</taxon>
    </lineage>
</organism>
<dbReference type="EMBL" id="CP001172">
    <property type="protein sequence ID" value="ATY44917.1"/>
    <property type="molecule type" value="Genomic_DNA"/>
</dbReference>
<dbReference type="RefSeq" id="WP_000165566.1">
    <property type="nucleotide sequence ID" value="NZ_CP001172.1"/>
</dbReference>
<protein>
    <recommendedName>
        <fullName evidence="3">SEC-C motif-containing protein</fullName>
    </recommendedName>
</protein>
<evidence type="ECO:0000313" key="1">
    <source>
        <dbReference type="EMBL" id="ATY44917.1"/>
    </source>
</evidence>
<proteinExistence type="predicted"/>
<name>A0A5K6CSU6_ACIB3</name>